<evidence type="ECO:0000256" key="1">
    <source>
        <dbReference type="SAM" id="SignalP"/>
    </source>
</evidence>
<sequence>MKHAVVSAAAAALAMGAAGAAAASEGWVGVYAHDVTFVGETLGLGAAGKEGGANIHLGWRSERLDNAPDWMGGPRVHAFISANTEGDTSYAAVGLNWHVPLGDSGTWYLRPGFGLAYHDGWDEFPDWNEAGITTEERDRRIALRSERIEFGSKVLFEPELAFGARLSENTSIELSYVHLSNGQIFAQGKNQGLDEVGIRLVHRFGR</sequence>
<comment type="caution">
    <text evidence="2">The sequence shown here is derived from an EMBL/GenBank/DDBJ whole genome shotgun (WGS) entry which is preliminary data.</text>
</comment>
<dbReference type="Gene3D" id="2.40.160.20">
    <property type="match status" value="1"/>
</dbReference>
<dbReference type="GO" id="GO:0016787">
    <property type="term" value="F:hydrolase activity"/>
    <property type="evidence" value="ECO:0007669"/>
    <property type="project" value="UniProtKB-KW"/>
</dbReference>
<organism evidence="2 3">
    <name type="scientific">Peiella sedimenti</name>
    <dbReference type="NCBI Taxonomy" id="3061083"/>
    <lineage>
        <taxon>Bacteria</taxon>
        <taxon>Pseudomonadati</taxon>
        <taxon>Pseudomonadota</taxon>
        <taxon>Alphaproteobacteria</taxon>
        <taxon>Caulobacterales</taxon>
        <taxon>Caulobacteraceae</taxon>
        <taxon>Peiella</taxon>
    </lineage>
</organism>
<keyword evidence="2" id="KW-0378">Hydrolase</keyword>
<proteinExistence type="predicted"/>
<name>A0ABT8SMK8_9CAUL</name>
<dbReference type="Proteomes" id="UP001169063">
    <property type="component" value="Unassembled WGS sequence"/>
</dbReference>
<dbReference type="EMBL" id="JAUKTR010000003">
    <property type="protein sequence ID" value="MDO1559591.1"/>
    <property type="molecule type" value="Genomic_DNA"/>
</dbReference>
<evidence type="ECO:0000313" key="2">
    <source>
        <dbReference type="EMBL" id="MDO1559591.1"/>
    </source>
</evidence>
<dbReference type="Pfam" id="PF09411">
    <property type="entry name" value="PagL"/>
    <property type="match status" value="1"/>
</dbReference>
<keyword evidence="3" id="KW-1185">Reference proteome</keyword>
<feature type="chain" id="PRO_5045448899" evidence="1">
    <location>
        <begin position="24"/>
        <end position="206"/>
    </location>
</feature>
<keyword evidence="1" id="KW-0732">Signal</keyword>
<reference evidence="2" key="1">
    <citation type="submission" date="2023-07" db="EMBL/GenBank/DDBJ databases">
        <title>Brevundimonas soil sp. nov., isolated from the soil of chemical plant.</title>
        <authorList>
            <person name="Wu N."/>
        </authorList>
    </citation>
    <scope>NUCLEOTIDE SEQUENCE</scope>
    <source>
        <strain evidence="2">XZ-24</strain>
    </source>
</reference>
<feature type="signal peptide" evidence="1">
    <location>
        <begin position="1"/>
        <end position="23"/>
    </location>
</feature>
<dbReference type="InterPro" id="IPR018550">
    <property type="entry name" value="Lipid-A_deacylase-rel"/>
</dbReference>
<dbReference type="RefSeq" id="WP_302110020.1">
    <property type="nucleotide sequence ID" value="NZ_JAUKTR010000003.1"/>
</dbReference>
<protein>
    <submittedName>
        <fullName evidence="2">Acyloxyacyl hydrolase</fullName>
    </submittedName>
</protein>
<accession>A0ABT8SMK8</accession>
<gene>
    <name evidence="2" type="ORF">Q0812_09145</name>
</gene>
<evidence type="ECO:0000313" key="3">
    <source>
        <dbReference type="Proteomes" id="UP001169063"/>
    </source>
</evidence>